<dbReference type="InterPro" id="IPR027417">
    <property type="entry name" value="P-loop_NTPase"/>
</dbReference>
<feature type="coiled-coil region" evidence="1">
    <location>
        <begin position="633"/>
        <end position="681"/>
    </location>
</feature>
<dbReference type="AlphaFoldDB" id="A0A6C0C2R4"/>
<sequence length="850" mass="99078">MDLRQQKLTKKEWESLEVPVNGMEKNILQMIDNGYNKTDIYYNNNKSLTSFLKIEPNTIIHHYLYEKYFKKGIDKINKKYHFVYVPEKSSKLQKLNSSDTVKIQNLDENIDSFKKVIFEYLLIELCEYILKYIHKKKSGYISYLYSIIQIRKSSIININTTILDYVEKVINFASPKVTPNVILQNAHNYIERNEYLLSSEDKVLFEHQKDIFNLFKTDKQPKLVLYCAPTGTGKTLTPIGLSNQYKVIFVCVARHIGLALAKSCIALGKKIAFAFGSDTADEIRLHYFSASSHFKHELDAKGRCVCKNPKCHKNGQDIKYKNGSKKIDNSDGSKVEIMICDVRSYITSMHYMCAFNNKEDIITYWDEPTITLDSETHELHDVINRNWSQNKIPNVVLSCATLPKQDEIKDVIEDFKGKFEGSTIYNINSYDCKKSIPILSKANVCMLPHNMYESYEDLQKCVKFCKTNKTLLRYFDVEQIVEYIYYLHENKILEKDYIIDNYFNSISDITMNSLKIYYLQCLENVKEEHWPNAFKYFKCNEKNKFSKTITRTTSLPDNHIKPGEPLRRTQSVFDNTVKQKSGILFTTEDAHTLTDGPTIYLCEDVSKIGKFYIQQSKIPNPEFQKIMAKINKNNDLTKKIDSLDAIIKSKEEAKGDEDNFKEATDRESKAIINEINKLRKQIMVISLDYKYIPNTTQHQKIWVDDENIIENAFVPNIDEESIKNIMLLNVDNTIKVLLILGIGVLIDVEHSDYNEIMKKLAEQQRLFIIIASSDYIYGTNYQFCHGIIGKDLEKMTQQKTMQALGRIGRNQIQQTYSIRFRNDEFIYRLLEEQTYNLEAVNMNKLFSTTI</sequence>
<name>A0A6C0C2R4_9ZZZZ</name>
<organism evidence="2">
    <name type="scientific">viral metagenome</name>
    <dbReference type="NCBI Taxonomy" id="1070528"/>
    <lineage>
        <taxon>unclassified sequences</taxon>
        <taxon>metagenomes</taxon>
        <taxon>organismal metagenomes</taxon>
    </lineage>
</organism>
<evidence type="ECO:0000256" key="1">
    <source>
        <dbReference type="SAM" id="Coils"/>
    </source>
</evidence>
<keyword evidence="1" id="KW-0175">Coiled coil</keyword>
<accession>A0A6C0C2R4</accession>
<dbReference type="EMBL" id="MN739312">
    <property type="protein sequence ID" value="QHS98084.1"/>
    <property type="molecule type" value="Genomic_DNA"/>
</dbReference>
<proteinExistence type="predicted"/>
<reference evidence="2" key="1">
    <citation type="journal article" date="2020" name="Nature">
        <title>Giant virus diversity and host interactions through global metagenomics.</title>
        <authorList>
            <person name="Schulz F."/>
            <person name="Roux S."/>
            <person name="Paez-Espino D."/>
            <person name="Jungbluth S."/>
            <person name="Walsh D.A."/>
            <person name="Denef V.J."/>
            <person name="McMahon K.D."/>
            <person name="Konstantinidis K.T."/>
            <person name="Eloe-Fadrosh E.A."/>
            <person name="Kyrpides N.C."/>
            <person name="Woyke T."/>
        </authorList>
    </citation>
    <scope>NUCLEOTIDE SEQUENCE</scope>
    <source>
        <strain evidence="2">GVMAG-M-3300020182-84</strain>
    </source>
</reference>
<evidence type="ECO:0000313" key="2">
    <source>
        <dbReference type="EMBL" id="QHS98084.1"/>
    </source>
</evidence>
<dbReference type="SUPFAM" id="SSF52540">
    <property type="entry name" value="P-loop containing nucleoside triphosphate hydrolases"/>
    <property type="match status" value="2"/>
</dbReference>
<evidence type="ECO:0008006" key="3">
    <source>
        <dbReference type="Google" id="ProtNLM"/>
    </source>
</evidence>
<protein>
    <recommendedName>
        <fullName evidence="3">Helicase/UvrB N-terminal domain-containing protein</fullName>
    </recommendedName>
</protein>